<evidence type="ECO:0000313" key="1">
    <source>
        <dbReference type="EMBL" id="KRY35311.1"/>
    </source>
</evidence>
<evidence type="ECO:0000313" key="2">
    <source>
        <dbReference type="Proteomes" id="UP000054776"/>
    </source>
</evidence>
<accession>A0A0V1BEN9</accession>
<gene>
    <name evidence="1" type="ORF">T01_12914</name>
</gene>
<dbReference type="AlphaFoldDB" id="A0A0V1BEN9"/>
<keyword evidence="2" id="KW-1185">Reference proteome</keyword>
<dbReference type="InParanoid" id="A0A0V1BEN9"/>
<comment type="caution">
    <text evidence="1">The sequence shown here is derived from an EMBL/GenBank/DDBJ whole genome shotgun (WGS) entry which is preliminary data.</text>
</comment>
<reference evidence="1 2" key="1">
    <citation type="submission" date="2015-01" db="EMBL/GenBank/DDBJ databases">
        <title>Evolution of Trichinella species and genotypes.</title>
        <authorList>
            <person name="Korhonen P.K."/>
            <person name="Edoardo P."/>
            <person name="Giuseppe L.R."/>
            <person name="Gasser R.B."/>
        </authorList>
    </citation>
    <scope>NUCLEOTIDE SEQUENCE [LARGE SCALE GENOMIC DNA]</scope>
    <source>
        <strain evidence="1">ISS3</strain>
    </source>
</reference>
<organism evidence="1 2">
    <name type="scientific">Trichinella spiralis</name>
    <name type="common">Trichina worm</name>
    <dbReference type="NCBI Taxonomy" id="6334"/>
    <lineage>
        <taxon>Eukaryota</taxon>
        <taxon>Metazoa</taxon>
        <taxon>Ecdysozoa</taxon>
        <taxon>Nematoda</taxon>
        <taxon>Enoplea</taxon>
        <taxon>Dorylaimia</taxon>
        <taxon>Trichinellida</taxon>
        <taxon>Trichinellidae</taxon>
        <taxon>Trichinella</taxon>
    </lineage>
</organism>
<dbReference type="Proteomes" id="UP000054776">
    <property type="component" value="Unassembled WGS sequence"/>
</dbReference>
<sequence>MIGSLFSWSPFAYIADILLTVIISSSSHCRHLLACLSFKAVHASSSGSSLSAARKFLSSCVNRKPGAHHTGPFADTALQPDNEHPPLLNQHAQLCRPDAALDSQSHWLEVAFSDPAVLFKVTTAVSLIVFHR</sequence>
<proteinExistence type="predicted"/>
<name>A0A0V1BEN9_TRISP</name>
<protein>
    <submittedName>
        <fullName evidence="1">Uncharacterized protein</fullName>
    </submittedName>
</protein>
<dbReference type="EMBL" id="JYDH01000055">
    <property type="protein sequence ID" value="KRY35311.1"/>
    <property type="molecule type" value="Genomic_DNA"/>
</dbReference>